<dbReference type="Gene3D" id="3.20.20.80">
    <property type="entry name" value="Glycosidases"/>
    <property type="match status" value="1"/>
</dbReference>
<evidence type="ECO:0000313" key="2">
    <source>
        <dbReference type="EMBL" id="MFD0834260.1"/>
    </source>
</evidence>
<accession>A0ABW3BNJ1</accession>
<comment type="caution">
    <text evidence="2">The sequence shown here is derived from an EMBL/GenBank/DDBJ whole genome shotgun (WGS) entry which is preliminary data.</text>
</comment>
<organism evidence="2 3">
    <name type="scientific">Mariniflexile aquimaris</name>
    <dbReference type="NCBI Taxonomy" id="881009"/>
    <lineage>
        <taxon>Bacteria</taxon>
        <taxon>Pseudomonadati</taxon>
        <taxon>Bacteroidota</taxon>
        <taxon>Flavobacteriia</taxon>
        <taxon>Flavobacteriales</taxon>
        <taxon>Flavobacteriaceae</taxon>
        <taxon>Mariniflexile</taxon>
    </lineage>
</organism>
<feature type="chain" id="PRO_5045457800" evidence="1">
    <location>
        <begin position="20"/>
        <end position="335"/>
    </location>
</feature>
<dbReference type="GO" id="GO:0016787">
    <property type="term" value="F:hydrolase activity"/>
    <property type="evidence" value="ECO:0007669"/>
    <property type="project" value="UniProtKB-KW"/>
</dbReference>
<proteinExistence type="predicted"/>
<dbReference type="InterPro" id="IPR017853">
    <property type="entry name" value="GH"/>
</dbReference>
<keyword evidence="2" id="KW-0378">Hydrolase</keyword>
<reference evidence="3" key="1">
    <citation type="journal article" date="2019" name="Int. J. Syst. Evol. Microbiol.">
        <title>The Global Catalogue of Microorganisms (GCM) 10K type strain sequencing project: providing services to taxonomists for standard genome sequencing and annotation.</title>
        <authorList>
            <consortium name="The Broad Institute Genomics Platform"/>
            <consortium name="The Broad Institute Genome Sequencing Center for Infectious Disease"/>
            <person name="Wu L."/>
            <person name="Ma J."/>
        </authorList>
    </citation>
    <scope>NUCLEOTIDE SEQUENCE [LARGE SCALE GENOMIC DNA]</scope>
    <source>
        <strain evidence="3">CCUG 60529</strain>
    </source>
</reference>
<evidence type="ECO:0000313" key="3">
    <source>
        <dbReference type="Proteomes" id="UP001597011"/>
    </source>
</evidence>
<feature type="signal peptide" evidence="1">
    <location>
        <begin position="1"/>
        <end position="19"/>
    </location>
</feature>
<dbReference type="Pfam" id="PF22612">
    <property type="entry name" value="GH113"/>
    <property type="match status" value="1"/>
</dbReference>
<dbReference type="InterPro" id="IPR055151">
    <property type="entry name" value="GH113"/>
</dbReference>
<dbReference type="CDD" id="cd19608">
    <property type="entry name" value="GH113_mannanase-like"/>
    <property type="match status" value="1"/>
</dbReference>
<keyword evidence="1" id="KW-0732">Signal</keyword>
<protein>
    <submittedName>
        <fullName evidence="2">Glycoside hydrolase</fullName>
    </submittedName>
</protein>
<dbReference type="EMBL" id="JBHTIB010000002">
    <property type="protein sequence ID" value="MFD0834260.1"/>
    <property type="molecule type" value="Genomic_DNA"/>
</dbReference>
<dbReference type="RefSeq" id="WP_379938443.1">
    <property type="nucleotide sequence ID" value="NZ_JBHTIB010000002.1"/>
</dbReference>
<gene>
    <name evidence="2" type="ORF">ACFQ0I_00675</name>
</gene>
<name>A0ABW3BNJ1_9FLAO</name>
<dbReference type="PROSITE" id="PS51257">
    <property type="entry name" value="PROKAR_LIPOPROTEIN"/>
    <property type="match status" value="1"/>
</dbReference>
<dbReference type="SUPFAM" id="SSF51445">
    <property type="entry name" value="(Trans)glycosidases"/>
    <property type="match status" value="1"/>
</dbReference>
<dbReference type="Proteomes" id="UP001597011">
    <property type="component" value="Unassembled WGS sequence"/>
</dbReference>
<evidence type="ECO:0000256" key="1">
    <source>
        <dbReference type="SAM" id="SignalP"/>
    </source>
</evidence>
<keyword evidence="3" id="KW-1185">Reference proteome</keyword>
<sequence>MRIFFITSILLLMCSCAMTSPRPEKINGVSFVASREPINDTHIYPVNHINANWAAIMPFGFIRELTHPEIVFNTNRQWFGETRIGAKQYIESLRKHHIKIMLKPQIWVWRGEFTGGIKMASEADWKQLEDSYSKYILEYANLAQEVHAEIFCIGTELESFIDHRPEYWKQLIVEIRKIYKGKLTYAANWNEYDRTPFWGDLDYIGIDAYFPVSDEKTPTLEACKNGWKVYKPVIKVFSESHKKPILFTEFGYRSVDYSGNEPWRSDRTMTVVNLEAQSNTTKALFEEFWNEDWFAGGFLWKWFHNYTDAGGENDSQFTPQNKPAETIIKSFYSKY</sequence>